<dbReference type="OrthoDB" id="9812260at2"/>
<keyword evidence="6" id="KW-1185">Reference proteome</keyword>
<evidence type="ECO:0000256" key="2">
    <source>
        <dbReference type="ARBA" id="ARBA00034247"/>
    </source>
</evidence>
<dbReference type="InterPro" id="IPR050469">
    <property type="entry name" value="Diguanylate_Cyclase"/>
</dbReference>
<dbReference type="STRING" id="245187.SAMN04488003_104118"/>
<feature type="transmembrane region" description="Helical" evidence="3">
    <location>
        <begin position="72"/>
        <end position="91"/>
    </location>
</feature>
<evidence type="ECO:0000313" key="6">
    <source>
        <dbReference type="Proteomes" id="UP000199585"/>
    </source>
</evidence>
<dbReference type="RefSeq" id="WP_089899536.1">
    <property type="nucleotide sequence ID" value="NZ_FOCI01000004.1"/>
</dbReference>
<sequence length="403" mass="43803">MGSSGQNRGSGGAAVPHIDRWLRLDPATEARYERDTGAARRNHLRHIIIFGLLLYNIYNLTGPLLMPDIAPAASVVRIGVVTPAALLLAWAVLHLTPVWRERAILVTMTAAHLMPTAFFAVTRAELGAYTFAELTLTMVYGNMLLALRFRHAALFTAIGVIAPLAAVALRPDLPPQLAASLAMQMLTAGIFSLYATYLLEWRRCDDYVTALLATMRAERAEESQQRLTVMSQTDPLTGLPNRRYLDERLADWCAAAAPLAVLMIDVDHFKPYNDTYGHHGGDDCLRLLAQAFHATLPVEDAFCARFGGEEFIGVLRGTDRIGAQALAARIRDVVQALAIPHAGRRDGTAIVTVSIGVALSVDGENSATDLLAQSDAALYRAKRGGRNRVTLHDPPARVIARAV</sequence>
<dbReference type="Proteomes" id="UP000199585">
    <property type="component" value="Unassembled WGS sequence"/>
</dbReference>
<dbReference type="SMART" id="SM00267">
    <property type="entry name" value="GGDEF"/>
    <property type="match status" value="1"/>
</dbReference>
<comment type="catalytic activity">
    <reaction evidence="2">
        <text>2 GTP = 3',3'-c-di-GMP + 2 diphosphate</text>
        <dbReference type="Rhea" id="RHEA:24898"/>
        <dbReference type="ChEBI" id="CHEBI:33019"/>
        <dbReference type="ChEBI" id="CHEBI:37565"/>
        <dbReference type="ChEBI" id="CHEBI:58805"/>
        <dbReference type="EC" id="2.7.7.65"/>
    </reaction>
</comment>
<dbReference type="InterPro" id="IPR029787">
    <property type="entry name" value="Nucleotide_cyclase"/>
</dbReference>
<dbReference type="Pfam" id="PF00990">
    <property type="entry name" value="GGDEF"/>
    <property type="match status" value="1"/>
</dbReference>
<dbReference type="AlphaFoldDB" id="A0A1H8B0U0"/>
<accession>A0A1H8B0U0</accession>
<dbReference type="PANTHER" id="PTHR45138">
    <property type="entry name" value="REGULATORY COMPONENTS OF SENSORY TRANSDUCTION SYSTEM"/>
    <property type="match status" value="1"/>
</dbReference>
<feature type="transmembrane region" description="Helical" evidence="3">
    <location>
        <begin position="181"/>
        <end position="199"/>
    </location>
</feature>
<dbReference type="Gene3D" id="3.30.70.270">
    <property type="match status" value="1"/>
</dbReference>
<feature type="domain" description="GGDEF" evidence="4">
    <location>
        <begin position="257"/>
        <end position="394"/>
    </location>
</feature>
<dbReference type="EMBL" id="FOCI01000004">
    <property type="protein sequence ID" value="SEM76505.1"/>
    <property type="molecule type" value="Genomic_DNA"/>
</dbReference>
<dbReference type="InterPro" id="IPR043128">
    <property type="entry name" value="Rev_trsase/Diguanyl_cyclase"/>
</dbReference>
<dbReference type="NCBIfam" id="TIGR00254">
    <property type="entry name" value="GGDEF"/>
    <property type="match status" value="1"/>
</dbReference>
<dbReference type="GO" id="GO:0052621">
    <property type="term" value="F:diguanylate cyclase activity"/>
    <property type="evidence" value="ECO:0007669"/>
    <property type="project" value="UniProtKB-EC"/>
</dbReference>
<dbReference type="InterPro" id="IPR000160">
    <property type="entry name" value="GGDEF_dom"/>
</dbReference>
<evidence type="ECO:0000259" key="4">
    <source>
        <dbReference type="PROSITE" id="PS50887"/>
    </source>
</evidence>
<feature type="transmembrane region" description="Helical" evidence="3">
    <location>
        <begin position="47"/>
        <end position="66"/>
    </location>
</feature>
<evidence type="ECO:0000256" key="3">
    <source>
        <dbReference type="SAM" id="Phobius"/>
    </source>
</evidence>
<dbReference type="SUPFAM" id="SSF55073">
    <property type="entry name" value="Nucleotide cyclase"/>
    <property type="match status" value="1"/>
</dbReference>
<evidence type="ECO:0000256" key="1">
    <source>
        <dbReference type="ARBA" id="ARBA00012528"/>
    </source>
</evidence>
<evidence type="ECO:0000313" key="5">
    <source>
        <dbReference type="EMBL" id="SEM76505.1"/>
    </source>
</evidence>
<dbReference type="EC" id="2.7.7.65" evidence="1"/>
<keyword evidence="3" id="KW-0472">Membrane</keyword>
<dbReference type="GO" id="GO:0005886">
    <property type="term" value="C:plasma membrane"/>
    <property type="evidence" value="ECO:0007669"/>
    <property type="project" value="TreeGrafter"/>
</dbReference>
<feature type="transmembrane region" description="Helical" evidence="3">
    <location>
        <begin position="152"/>
        <end position="169"/>
    </location>
</feature>
<gene>
    <name evidence="5" type="ORF">SAMN04488003_104118</name>
</gene>
<dbReference type="FunFam" id="3.30.70.270:FF:000001">
    <property type="entry name" value="Diguanylate cyclase domain protein"/>
    <property type="match status" value="1"/>
</dbReference>
<dbReference type="GO" id="GO:1902201">
    <property type="term" value="P:negative regulation of bacterial-type flagellum-dependent cell motility"/>
    <property type="evidence" value="ECO:0007669"/>
    <property type="project" value="TreeGrafter"/>
</dbReference>
<dbReference type="CDD" id="cd01949">
    <property type="entry name" value="GGDEF"/>
    <property type="match status" value="1"/>
</dbReference>
<keyword evidence="3" id="KW-0812">Transmembrane</keyword>
<reference evidence="5 6" key="1">
    <citation type="submission" date="2016-10" db="EMBL/GenBank/DDBJ databases">
        <authorList>
            <person name="de Groot N.N."/>
        </authorList>
    </citation>
    <scope>NUCLEOTIDE SEQUENCE [LARGE SCALE GENOMIC DNA]</scope>
    <source>
        <strain evidence="5 6">DSM 16213</strain>
    </source>
</reference>
<protein>
    <recommendedName>
        <fullName evidence="1">diguanylate cyclase</fullName>
        <ecNumber evidence="1">2.7.7.65</ecNumber>
    </recommendedName>
</protein>
<dbReference type="PROSITE" id="PS50887">
    <property type="entry name" value="GGDEF"/>
    <property type="match status" value="1"/>
</dbReference>
<keyword evidence="3" id="KW-1133">Transmembrane helix</keyword>
<name>A0A1H8B0U0_9RHOB</name>
<dbReference type="PANTHER" id="PTHR45138:SF9">
    <property type="entry name" value="DIGUANYLATE CYCLASE DGCM-RELATED"/>
    <property type="match status" value="1"/>
</dbReference>
<dbReference type="GO" id="GO:0043709">
    <property type="term" value="P:cell adhesion involved in single-species biofilm formation"/>
    <property type="evidence" value="ECO:0007669"/>
    <property type="project" value="TreeGrafter"/>
</dbReference>
<proteinExistence type="predicted"/>
<organism evidence="5 6">
    <name type="scientific">Loktanella fryxellensis</name>
    <dbReference type="NCBI Taxonomy" id="245187"/>
    <lineage>
        <taxon>Bacteria</taxon>
        <taxon>Pseudomonadati</taxon>
        <taxon>Pseudomonadota</taxon>
        <taxon>Alphaproteobacteria</taxon>
        <taxon>Rhodobacterales</taxon>
        <taxon>Roseobacteraceae</taxon>
        <taxon>Loktanella</taxon>
    </lineage>
</organism>